<dbReference type="EMBL" id="CP002959">
    <property type="protein sequence ID" value="AFM11913.1"/>
    <property type="molecule type" value="Genomic_DNA"/>
</dbReference>
<dbReference type="HOGENOM" id="CLU_390773_0_0_12"/>
<evidence type="ECO:0000256" key="3">
    <source>
        <dbReference type="SAM" id="Phobius"/>
    </source>
</evidence>
<keyword evidence="3" id="KW-0812">Transmembrane</keyword>
<reference evidence="5 6" key="1">
    <citation type="submission" date="2012-06" db="EMBL/GenBank/DDBJ databases">
        <title>The complete chromosome of genome of Turneriella parva DSM 21527.</title>
        <authorList>
            <consortium name="US DOE Joint Genome Institute (JGI-PGF)"/>
            <person name="Lucas S."/>
            <person name="Han J."/>
            <person name="Lapidus A."/>
            <person name="Bruce D."/>
            <person name="Goodwin L."/>
            <person name="Pitluck S."/>
            <person name="Peters L."/>
            <person name="Kyrpides N."/>
            <person name="Mavromatis K."/>
            <person name="Ivanova N."/>
            <person name="Mikhailova N."/>
            <person name="Chertkov O."/>
            <person name="Detter J.C."/>
            <person name="Tapia R."/>
            <person name="Han C."/>
            <person name="Land M."/>
            <person name="Hauser L."/>
            <person name="Markowitz V."/>
            <person name="Cheng J.-F."/>
            <person name="Hugenholtz P."/>
            <person name="Woyke T."/>
            <person name="Wu D."/>
            <person name="Gronow S."/>
            <person name="Wellnitz S."/>
            <person name="Brambilla E."/>
            <person name="Klenk H.-P."/>
            <person name="Eisen J.A."/>
        </authorList>
    </citation>
    <scope>NUCLEOTIDE SEQUENCE [LARGE SCALE GENOMIC DNA]</scope>
    <source>
        <strain evidence="6">ATCC BAA-1111 / DSM 21527 / NCTC 11395 / H</strain>
    </source>
</reference>
<feature type="domain" description="PPM-type phosphatase" evidence="4">
    <location>
        <begin position="370"/>
        <end position="587"/>
    </location>
</feature>
<dbReference type="InterPro" id="IPR001932">
    <property type="entry name" value="PPM-type_phosphatase-like_dom"/>
</dbReference>
<proteinExistence type="predicted"/>
<feature type="transmembrane region" description="Helical" evidence="3">
    <location>
        <begin position="217"/>
        <end position="235"/>
    </location>
</feature>
<evidence type="ECO:0000313" key="5">
    <source>
        <dbReference type="EMBL" id="AFM11913.1"/>
    </source>
</evidence>
<feature type="transmembrane region" description="Helical" evidence="3">
    <location>
        <begin position="27"/>
        <end position="53"/>
    </location>
</feature>
<protein>
    <submittedName>
        <fullName evidence="5">Protein serine/threonine phosphatase with extracellular sensor</fullName>
    </submittedName>
</protein>
<keyword evidence="3" id="KW-1133">Transmembrane helix</keyword>
<feature type="coiled-coil region" evidence="2">
    <location>
        <begin position="320"/>
        <end position="347"/>
    </location>
</feature>
<feature type="transmembrane region" description="Helical" evidence="3">
    <location>
        <begin position="135"/>
        <end position="156"/>
    </location>
</feature>
<dbReference type="InterPro" id="IPR036457">
    <property type="entry name" value="PPM-type-like_dom_sf"/>
</dbReference>
<dbReference type="STRING" id="869212.Turpa_1265"/>
<dbReference type="GO" id="GO:0016791">
    <property type="term" value="F:phosphatase activity"/>
    <property type="evidence" value="ECO:0007669"/>
    <property type="project" value="TreeGrafter"/>
</dbReference>
<dbReference type="Proteomes" id="UP000006048">
    <property type="component" value="Chromosome"/>
</dbReference>
<keyword evidence="1" id="KW-0378">Hydrolase</keyword>
<name>I4B3Q6_TURPD</name>
<dbReference type="SUPFAM" id="SSF81606">
    <property type="entry name" value="PP2C-like"/>
    <property type="match status" value="1"/>
</dbReference>
<accession>I4B3Q6</accession>
<feature type="transmembrane region" description="Helical" evidence="3">
    <location>
        <begin position="247"/>
        <end position="273"/>
    </location>
</feature>
<dbReference type="SMART" id="SM00331">
    <property type="entry name" value="PP2C_SIG"/>
    <property type="match status" value="1"/>
</dbReference>
<dbReference type="Pfam" id="PF07228">
    <property type="entry name" value="SpoIIE"/>
    <property type="match status" value="1"/>
</dbReference>
<keyword evidence="6" id="KW-1185">Reference proteome</keyword>
<dbReference type="InterPro" id="IPR052016">
    <property type="entry name" value="Bact_Sigma-Reg"/>
</dbReference>
<dbReference type="Gene3D" id="3.60.40.10">
    <property type="entry name" value="PPM-type phosphatase domain"/>
    <property type="match status" value="1"/>
</dbReference>
<gene>
    <name evidence="5" type="ordered locus">Turpa_1265</name>
</gene>
<dbReference type="PANTHER" id="PTHR43156">
    <property type="entry name" value="STAGE II SPORULATION PROTEIN E-RELATED"/>
    <property type="match status" value="1"/>
</dbReference>
<dbReference type="KEGG" id="tpx:Turpa_1265"/>
<dbReference type="AlphaFoldDB" id="I4B3Q6"/>
<dbReference type="PATRIC" id="fig|869212.3.peg.1254"/>
<evidence type="ECO:0000313" key="6">
    <source>
        <dbReference type="Proteomes" id="UP000006048"/>
    </source>
</evidence>
<dbReference type="Gene3D" id="1.25.40.10">
    <property type="entry name" value="Tetratricopeptide repeat domain"/>
    <property type="match status" value="1"/>
</dbReference>
<dbReference type="SUPFAM" id="SSF48452">
    <property type="entry name" value="TPR-like"/>
    <property type="match status" value="1"/>
</dbReference>
<organism evidence="5 6">
    <name type="scientific">Turneriella parva (strain ATCC BAA-1111 / DSM 21527 / NCTC 11395 / H)</name>
    <name type="common">Leptospira parva</name>
    <dbReference type="NCBI Taxonomy" id="869212"/>
    <lineage>
        <taxon>Bacteria</taxon>
        <taxon>Pseudomonadati</taxon>
        <taxon>Spirochaetota</taxon>
        <taxon>Spirochaetia</taxon>
        <taxon>Leptospirales</taxon>
        <taxon>Leptospiraceae</taxon>
        <taxon>Turneriella</taxon>
    </lineage>
</organism>
<sequence>MCVWVATVIAPLLQAYRSLTRFATWVVGFYAAPLLHVVFTSVIAAAGFAYGFARGHLPELNVYITESLLLGLVIIVIIEVYLNDGFHRLGIRTFIPRVRFVNSMFEDGRLKIDREVRDYQKLLNYLTDFGKNRALYGPFHVAVVIATVLVAEYFFVHSGHGGLYLQTAIVTLPIHVLFVYVTADLHMGKYRSLVKRQLFFMGHEPPNEYSISLKLKFASILLVIALSDYILISLLRSEMAKSTGGYTYIIGFSAFSLALLMVLTVLFFSSIFASIKELQLAATSLQEGHDPDFYSQTSDQELATLSSGFFHAAQKVLNYRRDLEQQIREATAHLSEANAELQQKDKEIQTELDFAAEIQKEMIPHRHAPWNALQFGILYEPMQKVSGDFLNIYKKDKAIFALLADVSGHGVPAALITMAANDAFGAAIRHSESPAAVFREVNTQLSEQIKTQDYLTAFLVRIDDKLRITYANASHQKALHYRRKRNTIEAYDTNGLFIGAMADATDTYEEKTSKLEYGDMLVIFTDGITEQVNEAGEEFGLARLQEIVMQNHERSAQQIADAVRDQLHSFAGSSRIRDDVSMLIISVHPQYRQFIEKFNETVGAMKKRMVTDSARLLEDLWKMYPEFPALPFLSARIYYQLQEYELAEKHVKLHLEKIPGDVRATQLLAAIAIKTGNRSRAANLVNRLTKANAEDKITQHLSKKLQ</sequence>
<evidence type="ECO:0000256" key="2">
    <source>
        <dbReference type="SAM" id="Coils"/>
    </source>
</evidence>
<evidence type="ECO:0000256" key="1">
    <source>
        <dbReference type="ARBA" id="ARBA00022801"/>
    </source>
</evidence>
<dbReference type="Pfam" id="PF14559">
    <property type="entry name" value="TPR_19"/>
    <property type="match status" value="1"/>
</dbReference>
<feature type="transmembrane region" description="Helical" evidence="3">
    <location>
        <begin position="60"/>
        <end position="82"/>
    </location>
</feature>
<dbReference type="InterPro" id="IPR011990">
    <property type="entry name" value="TPR-like_helical_dom_sf"/>
</dbReference>
<keyword evidence="2" id="KW-0175">Coiled coil</keyword>
<evidence type="ECO:0000259" key="4">
    <source>
        <dbReference type="SMART" id="SM00331"/>
    </source>
</evidence>
<dbReference type="PANTHER" id="PTHR43156:SF2">
    <property type="entry name" value="STAGE II SPORULATION PROTEIN E"/>
    <property type="match status" value="1"/>
</dbReference>
<keyword evidence="3" id="KW-0472">Membrane</keyword>
<feature type="transmembrane region" description="Helical" evidence="3">
    <location>
        <begin position="163"/>
        <end position="183"/>
    </location>
</feature>